<evidence type="ECO:0000313" key="3">
    <source>
        <dbReference type="Proteomes" id="UP001589703"/>
    </source>
</evidence>
<organism evidence="2 3">
    <name type="scientific">Streptomyces thermocoprophilus</name>
    <dbReference type="NCBI Taxonomy" id="78356"/>
    <lineage>
        <taxon>Bacteria</taxon>
        <taxon>Bacillati</taxon>
        <taxon>Actinomycetota</taxon>
        <taxon>Actinomycetes</taxon>
        <taxon>Kitasatosporales</taxon>
        <taxon>Streptomycetaceae</taxon>
        <taxon>Streptomyces</taxon>
    </lineage>
</organism>
<dbReference type="EMBL" id="JBHMAR010000015">
    <property type="protein sequence ID" value="MFB9736371.1"/>
    <property type="molecule type" value="Genomic_DNA"/>
</dbReference>
<reference evidence="2 3" key="1">
    <citation type="submission" date="2024-09" db="EMBL/GenBank/DDBJ databases">
        <authorList>
            <person name="Sun Q."/>
            <person name="Mori K."/>
        </authorList>
    </citation>
    <scope>NUCLEOTIDE SEQUENCE [LARGE SCALE GENOMIC DNA]</scope>
    <source>
        <strain evidence="2 3">JCM 10918</strain>
    </source>
</reference>
<dbReference type="SUPFAM" id="SSF51182">
    <property type="entry name" value="RmlC-like cupins"/>
    <property type="match status" value="1"/>
</dbReference>
<keyword evidence="3" id="KW-1185">Reference proteome</keyword>
<proteinExistence type="predicted"/>
<dbReference type="InterPro" id="IPR014710">
    <property type="entry name" value="RmlC-like_jellyroll"/>
</dbReference>
<name>A0ABV5VEX3_9ACTN</name>
<accession>A0ABV5VEX3</accession>
<evidence type="ECO:0000313" key="2">
    <source>
        <dbReference type="EMBL" id="MFB9736371.1"/>
    </source>
</evidence>
<dbReference type="RefSeq" id="WP_247461729.1">
    <property type="nucleotide sequence ID" value="NZ_JBHMAR010000015.1"/>
</dbReference>
<protein>
    <submittedName>
        <fullName evidence="2">Cupin domain-containing protein</fullName>
    </submittedName>
</protein>
<dbReference type="Proteomes" id="UP001589703">
    <property type="component" value="Unassembled WGS sequence"/>
</dbReference>
<evidence type="ECO:0000256" key="1">
    <source>
        <dbReference type="SAM" id="MobiDB-lite"/>
    </source>
</evidence>
<comment type="caution">
    <text evidence="2">The sequence shown here is derived from an EMBL/GenBank/DDBJ whole genome shotgun (WGS) entry which is preliminary data.</text>
</comment>
<dbReference type="Gene3D" id="2.60.120.10">
    <property type="entry name" value="Jelly Rolls"/>
    <property type="match status" value="1"/>
</dbReference>
<sequence>MEMKEFHYEDGLRVSLFNLDHKAVPYHFHNEVSDLMYCSRGVITVELPDSGEVFTVRPGEMFQVPCPSRHRFVNGADAGTPSRYVLLQIGDFDINFVPDGERLAEGLAEKSGGRSDERSENRSDGREKPGTVYIEDRREDIAKLADRFAADRPAELTPEEQADVVQALRAFVAHGVRSGHPRAAARS</sequence>
<gene>
    <name evidence="2" type="ORF">ACFFRO_14750</name>
</gene>
<dbReference type="InterPro" id="IPR011051">
    <property type="entry name" value="RmlC_Cupin_sf"/>
</dbReference>
<feature type="region of interest" description="Disordered" evidence="1">
    <location>
        <begin position="106"/>
        <end position="135"/>
    </location>
</feature>